<dbReference type="PANTHER" id="PTHR24092:SF79">
    <property type="entry name" value="PHOSPHOLIPID-TRANSPORTING ATPASE VB"/>
    <property type="match status" value="1"/>
</dbReference>
<gene>
    <name evidence="9" type="primary">ATP10B_1</name>
    <name evidence="9" type="ORF">N1851_024099</name>
</gene>
<evidence type="ECO:0000256" key="7">
    <source>
        <dbReference type="ARBA" id="ARBA00023136"/>
    </source>
</evidence>
<feature type="region of interest" description="Disordered" evidence="8">
    <location>
        <begin position="200"/>
        <end position="231"/>
    </location>
</feature>
<protein>
    <submittedName>
        <fullName evidence="9">Phospholipid-transporting ATPase VB</fullName>
    </submittedName>
</protein>
<evidence type="ECO:0000256" key="6">
    <source>
        <dbReference type="ARBA" id="ARBA00022989"/>
    </source>
</evidence>
<dbReference type="InterPro" id="IPR001757">
    <property type="entry name" value="P_typ_ATPase"/>
</dbReference>
<evidence type="ECO:0000313" key="10">
    <source>
        <dbReference type="Proteomes" id="UP001174136"/>
    </source>
</evidence>
<dbReference type="Proteomes" id="UP001174136">
    <property type="component" value="Unassembled WGS sequence"/>
</dbReference>
<dbReference type="GO" id="GO:0005886">
    <property type="term" value="C:plasma membrane"/>
    <property type="evidence" value="ECO:0007669"/>
    <property type="project" value="TreeGrafter"/>
</dbReference>
<dbReference type="Gene3D" id="1.20.1110.10">
    <property type="entry name" value="Calcium-transporting ATPase, transmembrane domain"/>
    <property type="match status" value="1"/>
</dbReference>
<evidence type="ECO:0000256" key="1">
    <source>
        <dbReference type="ARBA" id="ARBA00004141"/>
    </source>
</evidence>
<evidence type="ECO:0000256" key="3">
    <source>
        <dbReference type="ARBA" id="ARBA00022741"/>
    </source>
</evidence>
<keyword evidence="2" id="KW-0812">Transmembrane</keyword>
<dbReference type="InterPro" id="IPR023214">
    <property type="entry name" value="HAD_sf"/>
</dbReference>
<evidence type="ECO:0000256" key="4">
    <source>
        <dbReference type="ARBA" id="ARBA00022840"/>
    </source>
</evidence>
<keyword evidence="7" id="KW-0472">Membrane</keyword>
<dbReference type="SUPFAM" id="SSF56784">
    <property type="entry name" value="HAD-like"/>
    <property type="match status" value="1"/>
</dbReference>
<comment type="subcellular location">
    <subcellularLocation>
        <location evidence="1">Membrane</location>
        <topology evidence="1">Multi-pass membrane protein</topology>
    </subcellularLocation>
</comment>
<dbReference type="EMBL" id="JAOPHQ010004495">
    <property type="protein sequence ID" value="KAK0139273.1"/>
    <property type="molecule type" value="Genomic_DNA"/>
</dbReference>
<dbReference type="InterPro" id="IPR036412">
    <property type="entry name" value="HAD-like_sf"/>
</dbReference>
<dbReference type="Gene3D" id="3.40.50.1000">
    <property type="entry name" value="HAD superfamily/HAD-like"/>
    <property type="match status" value="1"/>
</dbReference>
<comment type="caution">
    <text evidence="9">The sequence shown here is derived from an EMBL/GenBank/DDBJ whole genome shotgun (WGS) entry which is preliminary data.</text>
</comment>
<keyword evidence="4" id="KW-0067">ATP-binding</keyword>
<dbReference type="FunFam" id="3.40.50.1000:FF:000001">
    <property type="entry name" value="Phospholipid-transporting ATPase IC"/>
    <property type="match status" value="1"/>
</dbReference>
<dbReference type="GO" id="GO:0045332">
    <property type="term" value="P:phospholipid translocation"/>
    <property type="evidence" value="ECO:0007669"/>
    <property type="project" value="TreeGrafter"/>
</dbReference>
<dbReference type="PROSITE" id="PS00154">
    <property type="entry name" value="ATPASE_E1_E2"/>
    <property type="match status" value="1"/>
</dbReference>
<name>A0AA47MFC8_MERPO</name>
<dbReference type="Gene3D" id="3.40.1110.10">
    <property type="entry name" value="Calcium-transporting ATPase, cytoplasmic domain N"/>
    <property type="match status" value="1"/>
</dbReference>
<keyword evidence="6" id="KW-1133">Transmembrane helix</keyword>
<organism evidence="9 10">
    <name type="scientific">Merluccius polli</name>
    <name type="common">Benguela hake</name>
    <name type="synonym">Merluccius cadenati</name>
    <dbReference type="NCBI Taxonomy" id="89951"/>
    <lineage>
        <taxon>Eukaryota</taxon>
        <taxon>Metazoa</taxon>
        <taxon>Chordata</taxon>
        <taxon>Craniata</taxon>
        <taxon>Vertebrata</taxon>
        <taxon>Euteleostomi</taxon>
        <taxon>Actinopterygii</taxon>
        <taxon>Neopterygii</taxon>
        <taxon>Teleostei</taxon>
        <taxon>Neoteleostei</taxon>
        <taxon>Acanthomorphata</taxon>
        <taxon>Zeiogadaria</taxon>
        <taxon>Gadariae</taxon>
        <taxon>Gadiformes</taxon>
        <taxon>Gadoidei</taxon>
        <taxon>Merlucciidae</taxon>
        <taxon>Merluccius</taxon>
    </lineage>
</organism>
<evidence type="ECO:0000256" key="2">
    <source>
        <dbReference type="ARBA" id="ARBA00022692"/>
    </source>
</evidence>
<accession>A0AA47MFC8</accession>
<evidence type="ECO:0000256" key="8">
    <source>
        <dbReference type="SAM" id="MobiDB-lite"/>
    </source>
</evidence>
<sequence length="262" mass="29048">MQRETDKEKVGVGIESLLLRGCKVRNTEHVVGFVVYAGAPRPSPMLNNSGPPVQAQQAGERALNRDVLFCVVLLFAHVSRRKPLVLIPISLYVSIELVKIAQVFFITNDCRALNITEDLGQVEYVFSDKTGTLTENKMVFRRCTVMGTEYAHKENVYYCCCVRAIAFTQSLLDEELDLPIRLAVIDEPDSDEEVLFHQRPRQGRQPGWTLDLEESGSEAAQPPRAGGHRSKVAGCAEGDVAFSSPLVRPEITLALEANAYVT</sequence>
<dbReference type="GO" id="GO:0140326">
    <property type="term" value="F:ATPase-coupled intramembrane lipid transporter activity"/>
    <property type="evidence" value="ECO:0007669"/>
    <property type="project" value="TreeGrafter"/>
</dbReference>
<evidence type="ECO:0000256" key="5">
    <source>
        <dbReference type="ARBA" id="ARBA00022967"/>
    </source>
</evidence>
<dbReference type="GO" id="GO:0005524">
    <property type="term" value="F:ATP binding"/>
    <property type="evidence" value="ECO:0007669"/>
    <property type="project" value="UniProtKB-KW"/>
</dbReference>
<evidence type="ECO:0000313" key="9">
    <source>
        <dbReference type="EMBL" id="KAK0139273.1"/>
    </source>
</evidence>
<dbReference type="NCBIfam" id="TIGR01494">
    <property type="entry name" value="ATPase_P-type"/>
    <property type="match status" value="1"/>
</dbReference>
<dbReference type="GO" id="GO:0016887">
    <property type="term" value="F:ATP hydrolysis activity"/>
    <property type="evidence" value="ECO:0007669"/>
    <property type="project" value="InterPro"/>
</dbReference>
<keyword evidence="5" id="KW-1278">Translocase</keyword>
<reference evidence="9" key="1">
    <citation type="journal article" date="2023" name="Front. Mar. Sci.">
        <title>A new Merluccius polli reference genome to investigate the effects of global change in West African waters.</title>
        <authorList>
            <person name="Mateo J.L."/>
            <person name="Blanco-Fernandez C."/>
            <person name="Garcia-Vazquez E."/>
            <person name="Machado-Schiaffino G."/>
        </authorList>
    </citation>
    <scope>NUCLEOTIDE SEQUENCE</scope>
    <source>
        <strain evidence="9">C29</strain>
        <tissue evidence="9">Fin</tissue>
    </source>
</reference>
<keyword evidence="10" id="KW-1185">Reference proteome</keyword>
<dbReference type="InterPro" id="IPR023299">
    <property type="entry name" value="ATPase_P-typ_cyto_dom_N"/>
</dbReference>
<dbReference type="InterPro" id="IPR018303">
    <property type="entry name" value="ATPase_P-typ_P_site"/>
</dbReference>
<keyword evidence="3" id="KW-0547">Nucleotide-binding</keyword>
<dbReference type="AlphaFoldDB" id="A0AA47MFC8"/>
<dbReference type="PANTHER" id="PTHR24092">
    <property type="entry name" value="PROBABLE PHOSPHOLIPID-TRANSPORTING ATPASE"/>
    <property type="match status" value="1"/>
</dbReference>
<proteinExistence type="predicted"/>